<evidence type="ECO:0000313" key="1">
    <source>
        <dbReference type="EMBL" id="PRO64381.1"/>
    </source>
</evidence>
<organism evidence="1 2">
    <name type="scientific">Alkalicoccus urumqiensis</name>
    <name type="common">Bacillus urumqiensis</name>
    <dbReference type="NCBI Taxonomy" id="1548213"/>
    <lineage>
        <taxon>Bacteria</taxon>
        <taxon>Bacillati</taxon>
        <taxon>Bacillota</taxon>
        <taxon>Bacilli</taxon>
        <taxon>Bacillales</taxon>
        <taxon>Bacillaceae</taxon>
        <taxon>Alkalicoccus</taxon>
    </lineage>
</organism>
<dbReference type="AlphaFoldDB" id="A0A2P6MDL4"/>
<dbReference type="Pfam" id="PF03602">
    <property type="entry name" value="Cons_hypoth95"/>
    <property type="match status" value="1"/>
</dbReference>
<dbReference type="GO" id="GO:0032259">
    <property type="term" value="P:methylation"/>
    <property type="evidence" value="ECO:0007669"/>
    <property type="project" value="UniProtKB-KW"/>
</dbReference>
<proteinExistence type="predicted"/>
<keyword evidence="2" id="KW-1185">Reference proteome</keyword>
<sequence>MRLDFLPGKKRTIYQRPDFFTYSMDSILLGRFVTLRGGKRLLDLCAGTGAVPLALSVRTTALIDAVELQEPLCRLMEASVSENGLEEQIHVHEADLRTMHPQDWGVYDVVTCNPPYFPVTAEKGVNETEARTLARHEVACTLEDVVKTAARMVRSRGRAAFIHRPERLTELMQACEANGLQPKRLQFVHPSAAKEANMVLLEAVKDGGSGMTVECPLLVYGEDGAYEPSFKERYFEGEDPYA</sequence>
<dbReference type="OrthoDB" id="9777257at2"/>
<dbReference type="PANTHER" id="PTHR47739:SF1">
    <property type="entry name" value="TRNA1(VAL) (ADENINE(37)-N6)-METHYLTRANSFERASE"/>
    <property type="match status" value="1"/>
</dbReference>
<protein>
    <submittedName>
        <fullName evidence="1">SAM-dependent methyltransferase</fullName>
    </submittedName>
</protein>
<dbReference type="SUPFAM" id="SSF53335">
    <property type="entry name" value="S-adenosyl-L-methionine-dependent methyltransferases"/>
    <property type="match status" value="1"/>
</dbReference>
<keyword evidence="1" id="KW-0489">Methyltransferase</keyword>
<comment type="caution">
    <text evidence="1">The sequence shown here is derived from an EMBL/GenBank/DDBJ whole genome shotgun (WGS) entry which is preliminary data.</text>
</comment>
<dbReference type="InterPro" id="IPR050210">
    <property type="entry name" value="tRNA_Adenine-N(6)_MTase"/>
</dbReference>
<accession>A0A2P6MDL4</accession>
<evidence type="ECO:0000313" key="2">
    <source>
        <dbReference type="Proteomes" id="UP000243650"/>
    </source>
</evidence>
<dbReference type="PANTHER" id="PTHR47739">
    <property type="entry name" value="TRNA1(VAL) (ADENINE(37)-N6)-METHYLTRANSFERASE"/>
    <property type="match status" value="1"/>
</dbReference>
<dbReference type="RefSeq" id="WP_105960273.1">
    <property type="nucleotide sequence ID" value="NZ_PVNS01000017.1"/>
</dbReference>
<keyword evidence="1" id="KW-0808">Transferase</keyword>
<dbReference type="CDD" id="cd02440">
    <property type="entry name" value="AdoMet_MTases"/>
    <property type="match status" value="1"/>
</dbReference>
<dbReference type="InterPro" id="IPR029063">
    <property type="entry name" value="SAM-dependent_MTases_sf"/>
</dbReference>
<dbReference type="Proteomes" id="UP000243650">
    <property type="component" value="Unassembled WGS sequence"/>
</dbReference>
<gene>
    <name evidence="1" type="ORF">C6I21_14895</name>
</gene>
<reference evidence="1 2" key="1">
    <citation type="submission" date="2018-03" db="EMBL/GenBank/DDBJ databases">
        <title>Bacillus urumqiensis sp. nov., a moderately haloalkaliphilic bacterium isolated from a salt lake.</title>
        <authorList>
            <person name="Zhao B."/>
            <person name="Liao Z."/>
        </authorList>
    </citation>
    <scope>NUCLEOTIDE SEQUENCE [LARGE SCALE GENOMIC DNA]</scope>
    <source>
        <strain evidence="1 2">BZ-SZ-XJ18</strain>
    </source>
</reference>
<name>A0A2P6MDL4_ALKUR</name>
<dbReference type="Gene3D" id="3.40.50.150">
    <property type="entry name" value="Vaccinia Virus protein VP39"/>
    <property type="match status" value="1"/>
</dbReference>
<dbReference type="GO" id="GO:0008168">
    <property type="term" value="F:methyltransferase activity"/>
    <property type="evidence" value="ECO:0007669"/>
    <property type="project" value="UniProtKB-KW"/>
</dbReference>
<dbReference type="EMBL" id="PVNS01000017">
    <property type="protein sequence ID" value="PRO64381.1"/>
    <property type="molecule type" value="Genomic_DNA"/>
</dbReference>